<dbReference type="EMBL" id="LYXE01000089">
    <property type="protein sequence ID" value="PDV98905.1"/>
    <property type="molecule type" value="Genomic_DNA"/>
</dbReference>
<dbReference type="AlphaFoldDB" id="A0A2H3KUB6"/>
<gene>
    <name evidence="1" type="ORF">A9Q02_14320</name>
</gene>
<sequence length="143" mass="16744">MDTTIADQLAHRLSQEHALICQRVATRMLDRFPELQRSLRLEENYSPIERLSEVAVERLNELVRSVLLFDLPSLADNELEWASGVLPRRGVTFEHQDAMVRWFFEEVRQLPLNEGEQAVIITTEQHFLRALYHAYGKKLQEQS</sequence>
<protein>
    <submittedName>
        <fullName evidence="1">Uncharacterized protein</fullName>
    </submittedName>
</protein>
<dbReference type="OrthoDB" id="157784at2"/>
<evidence type="ECO:0000313" key="2">
    <source>
        <dbReference type="Proteomes" id="UP000220922"/>
    </source>
</evidence>
<accession>A0A2H3KUB6</accession>
<name>A0A2H3KUB6_9CHLR</name>
<comment type="caution">
    <text evidence="1">The sequence shown here is derived from an EMBL/GenBank/DDBJ whole genome shotgun (WGS) entry which is preliminary data.</text>
</comment>
<dbReference type="Proteomes" id="UP000220922">
    <property type="component" value="Unassembled WGS sequence"/>
</dbReference>
<keyword evidence="2" id="KW-1185">Reference proteome</keyword>
<proteinExistence type="predicted"/>
<dbReference type="RefSeq" id="WP_097652905.1">
    <property type="nucleotide sequence ID" value="NZ_LYXE01000089.1"/>
</dbReference>
<evidence type="ECO:0000313" key="1">
    <source>
        <dbReference type="EMBL" id="PDV98905.1"/>
    </source>
</evidence>
<reference evidence="1 2" key="1">
    <citation type="submission" date="2016-05" db="EMBL/GenBank/DDBJ databases">
        <authorList>
            <person name="Lavstsen T."/>
            <person name="Jespersen J.S."/>
        </authorList>
    </citation>
    <scope>NUCLEOTIDE SEQUENCE [LARGE SCALE GENOMIC DNA]</scope>
    <source>
        <strain evidence="1 2">B7-9</strain>
    </source>
</reference>
<organism evidence="1 2">
    <name type="scientific">Candidatus Chloroploca asiatica</name>
    <dbReference type="NCBI Taxonomy" id="1506545"/>
    <lineage>
        <taxon>Bacteria</taxon>
        <taxon>Bacillati</taxon>
        <taxon>Chloroflexota</taxon>
        <taxon>Chloroflexia</taxon>
        <taxon>Chloroflexales</taxon>
        <taxon>Chloroflexineae</taxon>
        <taxon>Oscillochloridaceae</taxon>
        <taxon>Candidatus Chloroploca</taxon>
    </lineage>
</organism>